<dbReference type="STRING" id="221988.MS1115"/>
<dbReference type="Proteomes" id="UP000000607">
    <property type="component" value="Chromosome"/>
</dbReference>
<evidence type="ECO:0000313" key="2">
    <source>
        <dbReference type="Proteomes" id="UP000000607"/>
    </source>
</evidence>
<organism evidence="1 2">
    <name type="scientific">Mannheimia succiniciproducens (strain KCTC 0769BP / MBEL55E)</name>
    <dbReference type="NCBI Taxonomy" id="221988"/>
    <lineage>
        <taxon>Bacteria</taxon>
        <taxon>Pseudomonadati</taxon>
        <taxon>Pseudomonadota</taxon>
        <taxon>Gammaproteobacteria</taxon>
        <taxon>Pasteurellales</taxon>
        <taxon>Pasteurellaceae</taxon>
        <taxon>Basfia</taxon>
    </lineage>
</organism>
<sequence length="38" mass="4898">MFRKYGFIFKFTNRFKQYVKVRSKFLKFLKFTENQPHF</sequence>
<proteinExistence type="predicted"/>
<dbReference type="KEGG" id="msu:MS1115"/>
<dbReference type="AlphaFoldDB" id="Q65TI8"/>
<reference evidence="1 2" key="1">
    <citation type="journal article" date="2004" name="Nat. Biotechnol.">
        <title>The genome sequence of the capnophilic rumen bacterium Mannheimia succiniciproducens.</title>
        <authorList>
            <person name="Hong S.H."/>
            <person name="Kim J.S."/>
            <person name="Lee S.Y."/>
            <person name="In Y.H."/>
            <person name="Choi S.S."/>
            <person name="Rih J.-K."/>
            <person name="Kim C.H."/>
            <person name="Jeong H."/>
            <person name="Hur C.G."/>
            <person name="Kim J.J."/>
        </authorList>
    </citation>
    <scope>NUCLEOTIDE SEQUENCE [LARGE SCALE GENOMIC DNA]</scope>
    <source>
        <strain evidence="2">KCTC 0769BP / MBEL55E</strain>
    </source>
</reference>
<gene>
    <name evidence="1" type="ordered locus">MS1115</name>
</gene>
<evidence type="ECO:0000313" key="1">
    <source>
        <dbReference type="EMBL" id="AAU37722.1"/>
    </source>
</evidence>
<accession>Q65TI8</accession>
<name>Q65TI8_MANSM</name>
<dbReference type="EMBL" id="AE016827">
    <property type="protein sequence ID" value="AAU37722.1"/>
    <property type="molecule type" value="Genomic_DNA"/>
</dbReference>
<dbReference type="HOGENOM" id="CLU_3329786_0_0_6"/>
<protein>
    <submittedName>
        <fullName evidence="1">Uncharacterized protein</fullName>
    </submittedName>
</protein>
<keyword evidence="2" id="KW-1185">Reference proteome</keyword>